<dbReference type="PROSITE" id="PS50095">
    <property type="entry name" value="PLAT"/>
    <property type="match status" value="2"/>
</dbReference>
<dbReference type="InterPro" id="IPR036392">
    <property type="entry name" value="PLAT/LH2_dom_sf"/>
</dbReference>
<evidence type="ECO:0000256" key="4">
    <source>
        <dbReference type="ARBA" id="ARBA00023098"/>
    </source>
</evidence>
<comment type="caution">
    <text evidence="5">Lacks conserved residue(s) required for the propagation of feature annotation.</text>
</comment>
<dbReference type="SUPFAM" id="SSF49723">
    <property type="entry name" value="Lipase/lipooxygenase domain (PLAT/LH2 domain)"/>
    <property type="match status" value="2"/>
</dbReference>
<keyword evidence="3" id="KW-0560">Oxidoreductase</keyword>
<dbReference type="PANTHER" id="PTHR11771">
    <property type="entry name" value="LIPOXYGENASE"/>
    <property type="match status" value="1"/>
</dbReference>
<keyword evidence="4" id="KW-0443">Lipid metabolism</keyword>
<evidence type="ECO:0000259" key="7">
    <source>
        <dbReference type="PROSITE" id="PS51393"/>
    </source>
</evidence>
<dbReference type="Gene3D" id="3.10.450.60">
    <property type="match status" value="1"/>
</dbReference>
<dbReference type="SUPFAM" id="SSF48484">
    <property type="entry name" value="Lipoxigenase"/>
    <property type="match status" value="1"/>
</dbReference>
<feature type="domain" description="PLAT" evidence="6">
    <location>
        <begin position="54"/>
        <end position="172"/>
    </location>
</feature>
<dbReference type="Pfam" id="PF01477">
    <property type="entry name" value="PLAT"/>
    <property type="match status" value="2"/>
</dbReference>
<evidence type="ECO:0000313" key="9">
    <source>
        <dbReference type="Proteomes" id="UP001217089"/>
    </source>
</evidence>
<name>A0ABQ9DZ20_TEGGR</name>
<sequence>MFGWLRHSVIKYLSLPHIRPVRQYCLNTRSINRDSSKLNSSKIYHARMMSNGKGIYKVLVKTGDRKRAGTDANVRIVLHGENDNATQPTKLDKRFRDDFERGKLDDFLIKDDTYLEKIHKIELWRDNAGYSADWYVDTVEVQNSTTKETFYFPVYRWIKAHHHYEISHLDTSLPQFDPHRYQRKFELEDKRKFYELSPKVKGAPAQATPIACLRNINIYYFDKCVYIYDTVMGNCLARQTNDYIIYVRTGDKKFAGTDANVKIKLHSENGNVSDDIVLDESFRNEFESGAIDTFNVKNLHGFGAISKIEFWRDDQGIADGWYVDRILIENQKNHDLYPFPVYRWIKADYHYVIKVTDTSLPQFDPDRDQRHMELDDKKKAYELSIKGPGMPAQVKKIPEDEQFSFDYKWNIAKTKIQLITASKIVKLQTGKWDSLAQLKNIYTKEIFNEPYGTKRWSNDLFFGLQRISSMNHSIIKLCTEIPEKLGVTDDMLKPFLEGWNLKQVIEAKRLFIVDLEILKGLPCKSEELIMCSPIALFLVNGNNNLVPIAIQLFQEKADDNPVFLPTDPPYTWMMAKIWYNNADAHYHQALTHLGRLELPGVRWVLIRPIIPIIFKLNKKTYFQFEIIYRYSYVYSPSGKVLPGYHFRDDALLLYNAINNYVKKYVHLYYDTPEKISGDWELQKWVLELTKERQEKDGGCGLKGVPGNGKFENTDQIIQTLTCIIYTCSVGHAATNFPQYDEYAFPPNYPGLVRGVPPKNKSALTETDVLKCLPDKPTTLDIMVVTKILSGKGTNNLGDFEVQYVFDPPAKKIVDEFRQDIKEISRKIKERNKERNPPYTWLDPDIVPNSISI</sequence>
<reference evidence="8 9" key="1">
    <citation type="submission" date="2022-12" db="EMBL/GenBank/DDBJ databases">
        <title>Chromosome-level genome of Tegillarca granosa.</title>
        <authorList>
            <person name="Kim J."/>
        </authorList>
    </citation>
    <scope>NUCLEOTIDE SEQUENCE [LARGE SCALE GENOMIC DNA]</scope>
    <source>
        <strain evidence="8">Teg-2019</strain>
        <tissue evidence="8">Adductor muscle</tissue>
    </source>
</reference>
<dbReference type="Gene3D" id="2.40.180.10">
    <property type="entry name" value="Catalase core domain"/>
    <property type="match status" value="2"/>
</dbReference>
<dbReference type="InterPro" id="IPR036226">
    <property type="entry name" value="LipOase_C_sf"/>
</dbReference>
<accession>A0ABQ9DZ20</accession>
<gene>
    <name evidence="8" type="ORF">KUTeg_025004</name>
</gene>
<dbReference type="SMART" id="SM00308">
    <property type="entry name" value="LH2"/>
    <property type="match status" value="2"/>
</dbReference>
<dbReference type="Pfam" id="PF00305">
    <property type="entry name" value="Lipoxygenase"/>
    <property type="match status" value="2"/>
</dbReference>
<evidence type="ECO:0008006" key="10">
    <source>
        <dbReference type="Google" id="ProtNLM"/>
    </source>
</evidence>
<comment type="caution">
    <text evidence="8">The sequence shown here is derived from an EMBL/GenBank/DDBJ whole genome shotgun (WGS) entry which is preliminary data.</text>
</comment>
<dbReference type="Proteomes" id="UP001217089">
    <property type="component" value="Unassembled WGS sequence"/>
</dbReference>
<proteinExistence type="predicted"/>
<evidence type="ECO:0000256" key="1">
    <source>
        <dbReference type="ARBA" id="ARBA00022723"/>
    </source>
</evidence>
<dbReference type="EMBL" id="JARBDR010000923">
    <property type="protein sequence ID" value="KAJ8298473.1"/>
    <property type="molecule type" value="Genomic_DNA"/>
</dbReference>
<feature type="domain" description="Lipoxygenase" evidence="7">
    <location>
        <begin position="636"/>
        <end position="852"/>
    </location>
</feature>
<dbReference type="PROSITE" id="PS51393">
    <property type="entry name" value="LIPOXYGENASE_3"/>
    <property type="match status" value="2"/>
</dbReference>
<dbReference type="Gene3D" id="1.20.245.10">
    <property type="entry name" value="Lipoxygenase-1, Domain 5"/>
    <property type="match status" value="1"/>
</dbReference>
<organism evidence="8 9">
    <name type="scientific">Tegillarca granosa</name>
    <name type="common">Malaysian cockle</name>
    <name type="synonym">Anadara granosa</name>
    <dbReference type="NCBI Taxonomy" id="220873"/>
    <lineage>
        <taxon>Eukaryota</taxon>
        <taxon>Metazoa</taxon>
        <taxon>Spiralia</taxon>
        <taxon>Lophotrochozoa</taxon>
        <taxon>Mollusca</taxon>
        <taxon>Bivalvia</taxon>
        <taxon>Autobranchia</taxon>
        <taxon>Pteriomorphia</taxon>
        <taxon>Arcoida</taxon>
        <taxon>Arcoidea</taxon>
        <taxon>Arcidae</taxon>
        <taxon>Tegillarca</taxon>
    </lineage>
</organism>
<feature type="domain" description="PLAT" evidence="6">
    <location>
        <begin position="241"/>
        <end position="359"/>
    </location>
</feature>
<evidence type="ECO:0000313" key="8">
    <source>
        <dbReference type="EMBL" id="KAJ8298473.1"/>
    </source>
</evidence>
<dbReference type="InterPro" id="IPR000907">
    <property type="entry name" value="LipOase"/>
</dbReference>
<evidence type="ECO:0000256" key="5">
    <source>
        <dbReference type="PROSITE-ProRule" id="PRU00152"/>
    </source>
</evidence>
<dbReference type="InterPro" id="IPR001024">
    <property type="entry name" value="PLAT/LH2_dom"/>
</dbReference>
<keyword evidence="1" id="KW-0479">Metal-binding</keyword>
<evidence type="ECO:0000256" key="2">
    <source>
        <dbReference type="ARBA" id="ARBA00022964"/>
    </source>
</evidence>
<protein>
    <recommendedName>
        <fullName evidence="10">Allene oxide synthase-lipoxygenase protein</fullName>
    </recommendedName>
</protein>
<feature type="domain" description="Lipoxygenase" evidence="7">
    <location>
        <begin position="353"/>
        <end position="595"/>
    </location>
</feature>
<dbReference type="InterPro" id="IPR013819">
    <property type="entry name" value="LipOase_C"/>
</dbReference>
<evidence type="ECO:0000259" key="6">
    <source>
        <dbReference type="PROSITE" id="PS50095"/>
    </source>
</evidence>
<evidence type="ECO:0000256" key="3">
    <source>
        <dbReference type="ARBA" id="ARBA00023002"/>
    </source>
</evidence>
<keyword evidence="9" id="KW-1185">Reference proteome</keyword>
<keyword evidence="2" id="KW-0223">Dioxygenase</keyword>